<feature type="compositionally biased region" description="Basic and acidic residues" evidence="2">
    <location>
        <begin position="28"/>
        <end position="44"/>
    </location>
</feature>
<feature type="region of interest" description="Disordered" evidence="2">
    <location>
        <begin position="1"/>
        <end position="309"/>
    </location>
</feature>
<sequence length="1201" mass="132102">MASTTSYPPNPPPQHDPAFQPINNNFHPEPHREFPPRARVDSWHEAAPGLRNLANGPAPSESNLPPPIHARPPSHPPSRRPSLAIETAASTDIEKQPQSAQPYLGSEKQPSPHAPAATGPPPMQHRPTTVPPGLTAKREHNLQHIPPQTAPASPTAPLHYSHHHPPPLQPPQLQQPQLQQPQLQQPQLQQPQLQQPQLQQPQLQQPQLQQPQLQQQQLQQPQIQQPQLQPPQLQPPQLQPPHLQPSPQHPHGLPPTSHPQGAFAPLQPFPTAGPPPQMIAPGPPAVQPQTYHHHSAPPHMTPYPGPPNGRRLSAAPGIPESDEMSPMTGTFPYHMATGTSFPPRRKAVRAAQACDACRTRKAKCDEGRPACAFCKDNNTPCVYREVPPPKQDRTMIMIQERVSSIETLMMEQRSDSTIVNLLKQILDVVSSKPEGDAQGRDLSATPSPNGAEAQDPALLQLQGDQVVPQTASYSMPIAAPPSQVQTPTQAPPNFAVPAATTGISAPADDPKEDDNFITIPHKHNTAAHKLLRWRTIRELLDKKYPDNYVMDEEIKRGSLKVRGRGEGDPTLDMDMHDDGPEDMQNGEYYTGLNGVHSLVGAGGRIGRGQSETLRLDVETCNSLLRSFLDNIYILHPFLDDEPLSQMVDIFARTHGGIVESLPEDPSLVPIQAISPENSFPSMASSAMMDRSQYPGINQFPNPSYVAPPPQQTKAGSKRKRESAVQPGPPPYAQGEPSSFYRQTAPQNYAPQRIPATLQSAIVLLVLALGAIANHKTPVPGPLPPHPPHPPANINYGLPDQFQHPPPQNQPPPTGYQPIGAGLQNIDVIPGLAYCEKALQILALHQGRSEVEYVQASLLAGLYWGQLGRPMDSWKWISAACMACQIMINQRLPREGTNDVLRDTMVRTFWSCVQLESDLLAELDVPRSGITRLEGSENLRMTYDNKLNGKLQMWLYFMAQYHIRKILNQVHSELYKVSSGSSLKTASLLMEDLEAWRRTLPAPLQWQDSDPPAGDINAARLRAKYYGAKYVINRPFVEHFIHRATNTNPALIAPGAMTSPAMSLSSLSQSSPPTSAHTPILDNRRGSMVTDEIREKFLDPCRTCLEAAVKSTSAFHGFDANHNRPILTNIFGTAHAQFGNLLVLQAAYRHPKLREFVNRATLGDLLEKTIGFLHTLAPISPSLALDAQILEEASTKLDFTHV</sequence>
<accession>A0AAV9WA88</accession>
<dbReference type="Pfam" id="PF00172">
    <property type="entry name" value="Zn_clus"/>
    <property type="match status" value="1"/>
</dbReference>
<feature type="compositionally biased region" description="Pro residues" evidence="2">
    <location>
        <begin position="778"/>
        <end position="790"/>
    </location>
</feature>
<dbReference type="Gene3D" id="4.10.240.10">
    <property type="entry name" value="Zn(2)-C6 fungal-type DNA-binding domain"/>
    <property type="match status" value="1"/>
</dbReference>
<dbReference type="GO" id="GO:0000981">
    <property type="term" value="F:DNA-binding transcription factor activity, RNA polymerase II-specific"/>
    <property type="evidence" value="ECO:0007669"/>
    <property type="project" value="InterPro"/>
</dbReference>
<feature type="domain" description="Zn(2)-C6 fungal-type" evidence="3">
    <location>
        <begin position="353"/>
        <end position="383"/>
    </location>
</feature>
<dbReference type="InterPro" id="IPR036864">
    <property type="entry name" value="Zn2-C6_fun-type_DNA-bd_sf"/>
</dbReference>
<evidence type="ECO:0000256" key="2">
    <source>
        <dbReference type="SAM" id="MobiDB-lite"/>
    </source>
</evidence>
<keyword evidence="5" id="KW-1185">Reference proteome</keyword>
<feature type="compositionally biased region" description="Low complexity" evidence="2">
    <location>
        <begin position="146"/>
        <end position="157"/>
    </location>
</feature>
<keyword evidence="1" id="KW-0539">Nucleus</keyword>
<protein>
    <recommendedName>
        <fullName evidence="3">Zn(2)-C6 fungal-type domain-containing protein</fullName>
    </recommendedName>
</protein>
<feature type="compositionally biased region" description="Pro residues" evidence="2">
    <location>
        <begin position="267"/>
        <end position="286"/>
    </location>
</feature>
<dbReference type="SUPFAM" id="SSF57701">
    <property type="entry name" value="Zn2/Cys6 DNA-binding domain"/>
    <property type="match status" value="1"/>
</dbReference>
<evidence type="ECO:0000256" key="1">
    <source>
        <dbReference type="ARBA" id="ARBA00023242"/>
    </source>
</evidence>
<dbReference type="Proteomes" id="UP001370758">
    <property type="component" value="Unassembled WGS sequence"/>
</dbReference>
<feature type="region of interest" description="Disordered" evidence="2">
    <location>
        <begin position="777"/>
        <end position="816"/>
    </location>
</feature>
<dbReference type="PANTHER" id="PTHR47785:SF4">
    <property type="entry name" value="ZN(II)2CYS6 TRANSCRIPTION FACTOR (EUROFUNG)"/>
    <property type="match status" value="1"/>
</dbReference>
<feature type="compositionally biased region" description="Pro residues" evidence="2">
    <location>
        <begin position="803"/>
        <end position="814"/>
    </location>
</feature>
<feature type="region of interest" description="Disordered" evidence="2">
    <location>
        <begin position="1061"/>
        <end position="1081"/>
    </location>
</feature>
<gene>
    <name evidence="4" type="ORF">TWF481_007024</name>
</gene>
<organism evidence="4 5">
    <name type="scientific">Arthrobotrys musiformis</name>
    <dbReference type="NCBI Taxonomy" id="47236"/>
    <lineage>
        <taxon>Eukaryota</taxon>
        <taxon>Fungi</taxon>
        <taxon>Dikarya</taxon>
        <taxon>Ascomycota</taxon>
        <taxon>Pezizomycotina</taxon>
        <taxon>Orbiliomycetes</taxon>
        <taxon>Orbiliales</taxon>
        <taxon>Orbiliaceae</taxon>
        <taxon>Arthrobotrys</taxon>
    </lineage>
</organism>
<reference evidence="4 5" key="1">
    <citation type="submission" date="2023-08" db="EMBL/GenBank/DDBJ databases">
        <authorList>
            <person name="Palmer J.M."/>
        </authorList>
    </citation>
    <scope>NUCLEOTIDE SEQUENCE [LARGE SCALE GENOMIC DNA]</scope>
    <source>
        <strain evidence="4 5">TWF481</strain>
    </source>
</reference>
<feature type="compositionally biased region" description="Low complexity" evidence="2">
    <location>
        <begin position="1061"/>
        <end position="1075"/>
    </location>
</feature>
<dbReference type="AlphaFoldDB" id="A0AAV9WA88"/>
<dbReference type="PROSITE" id="PS50048">
    <property type="entry name" value="ZN2_CY6_FUNGAL_2"/>
    <property type="match status" value="1"/>
</dbReference>
<dbReference type="CDD" id="cd12148">
    <property type="entry name" value="fungal_TF_MHR"/>
    <property type="match status" value="1"/>
</dbReference>
<comment type="caution">
    <text evidence="4">The sequence shown here is derived from an EMBL/GenBank/DDBJ whole genome shotgun (WGS) entry which is preliminary data.</text>
</comment>
<feature type="region of interest" description="Disordered" evidence="2">
    <location>
        <begin position="697"/>
        <end position="738"/>
    </location>
</feature>
<dbReference type="PROSITE" id="PS00463">
    <property type="entry name" value="ZN2_CY6_FUNGAL_1"/>
    <property type="match status" value="1"/>
</dbReference>
<feature type="compositionally biased region" description="Low complexity" evidence="2">
    <location>
        <begin position="171"/>
        <end position="227"/>
    </location>
</feature>
<dbReference type="SMART" id="SM00066">
    <property type="entry name" value="GAL4"/>
    <property type="match status" value="1"/>
</dbReference>
<proteinExistence type="predicted"/>
<evidence type="ECO:0000313" key="4">
    <source>
        <dbReference type="EMBL" id="KAK6505102.1"/>
    </source>
</evidence>
<evidence type="ECO:0000313" key="5">
    <source>
        <dbReference type="Proteomes" id="UP001370758"/>
    </source>
</evidence>
<feature type="region of interest" description="Disordered" evidence="2">
    <location>
        <begin position="432"/>
        <end position="453"/>
    </location>
</feature>
<feature type="compositionally biased region" description="Pro residues" evidence="2">
    <location>
        <begin position="228"/>
        <end position="257"/>
    </location>
</feature>
<evidence type="ECO:0000259" key="3">
    <source>
        <dbReference type="PROSITE" id="PS50048"/>
    </source>
</evidence>
<name>A0AAV9WA88_9PEZI</name>
<dbReference type="InterPro" id="IPR001138">
    <property type="entry name" value="Zn2Cys6_DnaBD"/>
</dbReference>
<dbReference type="PANTHER" id="PTHR47785">
    <property type="entry name" value="ZN(II)2CYS6 TRANSCRIPTION FACTOR (EUROFUNG)-RELATED-RELATED"/>
    <property type="match status" value="1"/>
</dbReference>
<dbReference type="InterPro" id="IPR053181">
    <property type="entry name" value="EcdB-like_regulator"/>
</dbReference>
<dbReference type="GO" id="GO:0008270">
    <property type="term" value="F:zinc ion binding"/>
    <property type="evidence" value="ECO:0007669"/>
    <property type="project" value="InterPro"/>
</dbReference>
<dbReference type="EMBL" id="JAVHJL010000004">
    <property type="protein sequence ID" value="KAK6505102.1"/>
    <property type="molecule type" value="Genomic_DNA"/>
</dbReference>
<feature type="compositionally biased region" description="Pro residues" evidence="2">
    <location>
        <begin position="64"/>
        <end position="76"/>
    </location>
</feature>
<dbReference type="CDD" id="cd00067">
    <property type="entry name" value="GAL4"/>
    <property type="match status" value="1"/>
</dbReference>